<dbReference type="PANTHER" id="PTHR22916:SF3">
    <property type="entry name" value="UDP-GLCNAC:BETAGAL BETA-1,3-N-ACETYLGLUCOSAMINYLTRANSFERASE-LIKE PROTEIN 1"/>
    <property type="match status" value="1"/>
</dbReference>
<dbReference type="InterPro" id="IPR001173">
    <property type="entry name" value="Glyco_trans_2-like"/>
</dbReference>
<feature type="domain" description="Glycosyltransferase 2-like" evidence="2">
    <location>
        <begin position="267"/>
        <end position="397"/>
    </location>
</feature>
<dbReference type="RefSeq" id="WP_188383176.1">
    <property type="nucleotide sequence ID" value="NZ_BMEY01000002.1"/>
</dbReference>
<keyword evidence="4" id="KW-1185">Reference proteome</keyword>
<dbReference type="InterPro" id="IPR029044">
    <property type="entry name" value="Nucleotide-diphossugar_trans"/>
</dbReference>
<evidence type="ECO:0000259" key="2">
    <source>
        <dbReference type="Pfam" id="PF00535"/>
    </source>
</evidence>
<gene>
    <name evidence="3" type="ORF">GCM10008025_05700</name>
</gene>
<comment type="similarity">
    <text evidence="1">Belongs to the glycosyltransferase 2 family.</text>
</comment>
<sequence length="718" mass="83292">MSSEIDKLMKQNEILQDTLRQLDQTWREKKSLREEVSKKRTMLETELHIIKHSTAYKLMKTPQKMKSFAKESGAYVLGRRDKRQLYSKAYRQKKASNALKNEKYHLYTLGFIEKSLQNLEEIYRQTESSYLKQAAAWELALWYANKYTVMDAAIALRYLKSIANLRDKDGQRKLTILLAECLERCGERFEAKEVIHKQLANEKHPDLYAALANTETNDTEKLQWINHVLSHYGLERVGLHNNEETVPYNNLYTISTKEKIMDGPKVSIIIPAYNAADGIHIAIDSMLTQTWQQVEVIVVDDCSTDDTVRVVKDIMKKDPRVKLFSTGKNSGPYVARNIGLMQATGEFVTVNDSDDWSHAEKIEIQVKHLIEHPSIIANTSQLARMTEDLTFYRRGNPGEYVFTNMSSLMFRKEPIQEQLGAWDSVRFAADSEFIQRIIKVFGKNSIVNLSTGPLSLARQSASSLTGSSVFGYNGFLMGIRKEYRDSYRYYHQHASSLYYDFPMKKRPYPVPEPLRLERESRPRQFDVVIAADFRSTGQLIESIIEEIQVHQERGLRTGLIQMNEYNRTGPKDIHNKIRECINGDDVQFLVYGEEIHCTVLLVKDPTALSEKQKYIPNVKADTIKVVIYTDPIQHNKKTYSLRKCSQHLVSYFDNLGRWYPYSQKVRDNLKRQANNELKYVKLTKENWQGKSYDERLNDWLVEDNPFNLGKEKGDGFVE</sequence>
<dbReference type="Proteomes" id="UP000613512">
    <property type="component" value="Unassembled WGS sequence"/>
</dbReference>
<dbReference type="Pfam" id="PF00535">
    <property type="entry name" value="Glycos_transf_2"/>
    <property type="match status" value="1"/>
</dbReference>
<dbReference type="AlphaFoldDB" id="A0A916W4E4"/>
<comment type="caution">
    <text evidence="3">The sequence shown here is derived from an EMBL/GenBank/DDBJ whole genome shotgun (WGS) entry which is preliminary data.</text>
</comment>
<proteinExistence type="inferred from homology"/>
<dbReference type="SUPFAM" id="SSF53448">
    <property type="entry name" value="Nucleotide-diphospho-sugar transferases"/>
    <property type="match status" value="1"/>
</dbReference>
<dbReference type="EMBL" id="BMEY01000002">
    <property type="protein sequence ID" value="GGA64710.1"/>
    <property type="molecule type" value="Genomic_DNA"/>
</dbReference>
<dbReference type="CDD" id="cd00761">
    <property type="entry name" value="Glyco_tranf_GTA_type"/>
    <property type="match status" value="1"/>
</dbReference>
<name>A0A916W4E4_9BACI</name>
<protein>
    <recommendedName>
        <fullName evidence="2">Glycosyltransferase 2-like domain-containing protein</fullName>
    </recommendedName>
</protein>
<evidence type="ECO:0000313" key="4">
    <source>
        <dbReference type="Proteomes" id="UP000613512"/>
    </source>
</evidence>
<dbReference type="Gene3D" id="3.90.550.10">
    <property type="entry name" value="Spore Coat Polysaccharide Biosynthesis Protein SpsA, Chain A"/>
    <property type="match status" value="1"/>
</dbReference>
<evidence type="ECO:0000256" key="1">
    <source>
        <dbReference type="ARBA" id="ARBA00006739"/>
    </source>
</evidence>
<reference evidence="3" key="1">
    <citation type="journal article" date="2014" name="Int. J. Syst. Evol. Microbiol.">
        <title>Complete genome sequence of Corynebacterium casei LMG S-19264T (=DSM 44701T), isolated from a smear-ripened cheese.</title>
        <authorList>
            <consortium name="US DOE Joint Genome Institute (JGI-PGF)"/>
            <person name="Walter F."/>
            <person name="Albersmeier A."/>
            <person name="Kalinowski J."/>
            <person name="Ruckert C."/>
        </authorList>
    </citation>
    <scope>NUCLEOTIDE SEQUENCE</scope>
    <source>
        <strain evidence="3">CGMCC 1.12408</strain>
    </source>
</reference>
<reference evidence="3" key="2">
    <citation type="submission" date="2020-09" db="EMBL/GenBank/DDBJ databases">
        <authorList>
            <person name="Sun Q."/>
            <person name="Zhou Y."/>
        </authorList>
    </citation>
    <scope>NUCLEOTIDE SEQUENCE</scope>
    <source>
        <strain evidence="3">CGMCC 1.12408</strain>
    </source>
</reference>
<accession>A0A916W4E4</accession>
<dbReference type="GO" id="GO:0016758">
    <property type="term" value="F:hexosyltransferase activity"/>
    <property type="evidence" value="ECO:0007669"/>
    <property type="project" value="UniProtKB-ARBA"/>
</dbReference>
<dbReference type="PANTHER" id="PTHR22916">
    <property type="entry name" value="GLYCOSYLTRANSFERASE"/>
    <property type="match status" value="1"/>
</dbReference>
<evidence type="ECO:0000313" key="3">
    <source>
        <dbReference type="EMBL" id="GGA64710.1"/>
    </source>
</evidence>
<organism evidence="3 4">
    <name type="scientific">Ornithinibacillus halotolerans</name>
    <dbReference type="NCBI Taxonomy" id="1274357"/>
    <lineage>
        <taxon>Bacteria</taxon>
        <taxon>Bacillati</taxon>
        <taxon>Bacillota</taxon>
        <taxon>Bacilli</taxon>
        <taxon>Bacillales</taxon>
        <taxon>Bacillaceae</taxon>
        <taxon>Ornithinibacillus</taxon>
    </lineage>
</organism>